<reference evidence="2" key="1">
    <citation type="submission" date="2019-06" db="EMBL/GenBank/DDBJ databases">
        <authorList>
            <person name="Broberg M."/>
        </authorList>
    </citation>
    <scope>NUCLEOTIDE SEQUENCE [LARGE SCALE GENOMIC DNA]</scope>
</reference>
<reference evidence="1 2" key="2">
    <citation type="submission" date="2021-10" db="EMBL/GenBank/DDBJ databases">
        <authorList>
            <person name="Piombo E."/>
        </authorList>
    </citation>
    <scope>NUCLEOTIDE SEQUENCE [LARGE SCALE GENOMIC DNA]</scope>
</reference>
<comment type="caution">
    <text evidence="1">The sequence shown here is derived from an EMBL/GenBank/DDBJ whole genome shotgun (WGS) entry which is preliminary data.</text>
</comment>
<accession>A0A9N9YZG9</accession>
<dbReference type="AlphaFoldDB" id="A0A9N9YZG9"/>
<proteinExistence type="predicted"/>
<dbReference type="EMBL" id="CABFOC020000014">
    <property type="protein sequence ID" value="CAH0046260.1"/>
    <property type="molecule type" value="Genomic_DNA"/>
</dbReference>
<evidence type="ECO:0000313" key="2">
    <source>
        <dbReference type="Proteomes" id="UP000775872"/>
    </source>
</evidence>
<evidence type="ECO:0000313" key="1">
    <source>
        <dbReference type="EMBL" id="CAH0046260.1"/>
    </source>
</evidence>
<gene>
    <name evidence="1" type="ORF">CSOL1703_00011989</name>
</gene>
<name>A0A9N9YZG9_9HYPO</name>
<organism evidence="1 2">
    <name type="scientific">Clonostachys solani</name>
    <dbReference type="NCBI Taxonomy" id="160281"/>
    <lineage>
        <taxon>Eukaryota</taxon>
        <taxon>Fungi</taxon>
        <taxon>Dikarya</taxon>
        <taxon>Ascomycota</taxon>
        <taxon>Pezizomycotina</taxon>
        <taxon>Sordariomycetes</taxon>
        <taxon>Hypocreomycetidae</taxon>
        <taxon>Hypocreales</taxon>
        <taxon>Bionectriaceae</taxon>
        <taxon>Clonostachys</taxon>
    </lineage>
</organism>
<protein>
    <submittedName>
        <fullName evidence="1">Uncharacterized protein</fullName>
    </submittedName>
</protein>
<dbReference type="Proteomes" id="UP000775872">
    <property type="component" value="Unassembled WGS sequence"/>
</dbReference>
<sequence>MPAKTEIATLSSDHRVEQLGRNIHIGTTRHFAPASLPISILHIPLAAAAQQERVHAVLHRPRGDVQRSVAPFVRPLNPRLVRQEHGDADVPRRSHQVEGGVPVVVADVGAGPDPHQEGCDLPVPSSRCEVQRGVAVVVCRVDVGAAFYLEDCCGSEPFHRRSVESGVALIIPGVRWNFLFIFGLAGTPLGKDRENRNHFIFNSAFLRGSSLAAFSVLAGN</sequence>
<keyword evidence="2" id="KW-1185">Reference proteome</keyword>